<sequence>MKWFNFLKKPNVKIEKLEVPDFEEEENVTWESLEQRMLNLKSKYRESAETETANYFTKEIIRKIRLNRPLEIEILKRPFPDNLEDFTIGDMSLTLEELISRRSFELPIAIVYIEILEKCCLDFKVKFNSSIASLVKDTGI</sequence>
<evidence type="ECO:0000313" key="2">
    <source>
        <dbReference type="Proteomes" id="UP001055784"/>
    </source>
</evidence>
<dbReference type="EMBL" id="CP097770">
    <property type="protein sequence ID" value="URJ50751.1"/>
    <property type="molecule type" value="Genomic_DNA"/>
</dbReference>
<name>A0AAE9L8C5_PAEPO</name>
<accession>A0AAE9L8C5</accession>
<reference evidence="1" key="1">
    <citation type="submission" date="2022-11" db="EMBL/GenBank/DDBJ databases">
        <authorList>
            <person name="Vasilchenko N.G."/>
            <person name="Prazdnova E.V."/>
            <person name="Gorovtsov A.V."/>
            <person name="Chistyakov V.A."/>
            <person name="Pak M.L."/>
        </authorList>
    </citation>
    <scope>NUCLEOTIDE SEQUENCE</scope>
    <source>
        <strain evidence="1">R 4.5</strain>
    </source>
</reference>
<dbReference type="RefSeq" id="WP_250260657.1">
    <property type="nucleotide sequence ID" value="NZ_CP097770.1"/>
</dbReference>
<dbReference type="AlphaFoldDB" id="A0AAE9L8C5"/>
<dbReference type="Proteomes" id="UP001055784">
    <property type="component" value="Chromosome"/>
</dbReference>
<proteinExistence type="predicted"/>
<organism evidence="1 2">
    <name type="scientific">Paenibacillus polymyxa</name>
    <name type="common">Bacillus polymyxa</name>
    <dbReference type="NCBI Taxonomy" id="1406"/>
    <lineage>
        <taxon>Bacteria</taxon>
        <taxon>Bacillati</taxon>
        <taxon>Bacillota</taxon>
        <taxon>Bacilli</taxon>
        <taxon>Bacillales</taxon>
        <taxon>Paenibacillaceae</taxon>
        <taxon>Paenibacillus</taxon>
    </lineage>
</organism>
<protein>
    <submittedName>
        <fullName evidence="1">Uncharacterized protein</fullName>
    </submittedName>
</protein>
<evidence type="ECO:0000313" key="1">
    <source>
        <dbReference type="EMBL" id="URJ50751.1"/>
    </source>
</evidence>
<gene>
    <name evidence="1" type="ORF">MF626_000118</name>
</gene>